<dbReference type="InterPro" id="IPR001497">
    <property type="entry name" value="MethylDNA_cys_MeTrfase_AS"/>
</dbReference>
<organism evidence="11 12">
    <name type="scientific">Paraglaciecola aquimarina</name>
    <dbReference type="NCBI Taxonomy" id="1235557"/>
    <lineage>
        <taxon>Bacteria</taxon>
        <taxon>Pseudomonadati</taxon>
        <taxon>Pseudomonadota</taxon>
        <taxon>Gammaproteobacteria</taxon>
        <taxon>Alteromonadales</taxon>
        <taxon>Alteromonadaceae</taxon>
        <taxon>Paraglaciecola</taxon>
    </lineage>
</organism>
<keyword evidence="5 8" id="KW-0227">DNA damage</keyword>
<comment type="similarity">
    <text evidence="8">Belongs to the MGMT family.</text>
</comment>
<dbReference type="PANTHER" id="PTHR10815:SF5">
    <property type="entry name" value="METHYLATED-DNA--PROTEIN-CYSTEINE METHYLTRANSFERASE"/>
    <property type="match status" value="1"/>
</dbReference>
<dbReference type="SUPFAM" id="SSF46767">
    <property type="entry name" value="Methylated DNA-protein cysteine methyltransferase, C-terminal domain"/>
    <property type="match status" value="1"/>
</dbReference>
<name>A0ABU3SV00_9ALTE</name>
<comment type="subcellular location">
    <subcellularLocation>
        <location evidence="8">Cytoplasm</location>
    </subcellularLocation>
</comment>
<gene>
    <name evidence="11" type="ORF">RS130_07470</name>
</gene>
<sequence length="161" mass="17763">MTTTHYSEYLSTTFGLLLLQASEHGLTSITFAKDESKPSLSNLHTKNTAKQLIEYFAGNRAEFDISLDVQGTHFQQQVWQQLRQIPIGETRSYAHIAQQINNPKAVRAVGAANGRNPIAIVVPCHRVIGSNGSLTGYAWGTTIKADLLALEQSIRQRNNAN</sequence>
<keyword evidence="4 8" id="KW-0808">Transferase</keyword>
<dbReference type="InterPro" id="IPR023546">
    <property type="entry name" value="MGMT"/>
</dbReference>
<protein>
    <recommendedName>
        <fullName evidence="8">Methylated-DNA--protein-cysteine methyltransferase</fullName>
        <ecNumber evidence="8">2.1.1.63</ecNumber>
    </recommendedName>
    <alternativeName>
        <fullName evidence="8">6-O-methylguanine-DNA methyltransferase</fullName>
        <shortName evidence="8">MGMT</shortName>
    </alternativeName>
    <alternativeName>
        <fullName evidence="8">O-6-methylguanine-DNA-alkyltransferase</fullName>
    </alternativeName>
</protein>
<comment type="caution">
    <text evidence="11">The sequence shown here is derived from an EMBL/GenBank/DDBJ whole genome shotgun (WGS) entry which is preliminary data.</text>
</comment>
<comment type="catalytic activity">
    <reaction evidence="7 8">
        <text>a 6-O-methyl-2'-deoxyguanosine in DNA + L-cysteinyl-[protein] = S-methyl-L-cysteinyl-[protein] + a 2'-deoxyguanosine in DNA</text>
        <dbReference type="Rhea" id="RHEA:24000"/>
        <dbReference type="Rhea" id="RHEA-COMP:10131"/>
        <dbReference type="Rhea" id="RHEA-COMP:10132"/>
        <dbReference type="Rhea" id="RHEA-COMP:11367"/>
        <dbReference type="Rhea" id="RHEA-COMP:11368"/>
        <dbReference type="ChEBI" id="CHEBI:29950"/>
        <dbReference type="ChEBI" id="CHEBI:82612"/>
        <dbReference type="ChEBI" id="CHEBI:85445"/>
        <dbReference type="ChEBI" id="CHEBI:85448"/>
        <dbReference type="EC" id="2.1.1.63"/>
    </reaction>
</comment>
<dbReference type="InterPro" id="IPR036388">
    <property type="entry name" value="WH-like_DNA-bd_sf"/>
</dbReference>
<feature type="domain" description="Methylated-DNA-[protein]-cysteine S-methyltransferase DNA binding" evidence="9">
    <location>
        <begin position="74"/>
        <end position="152"/>
    </location>
</feature>
<evidence type="ECO:0000256" key="7">
    <source>
        <dbReference type="ARBA" id="ARBA00049348"/>
    </source>
</evidence>
<evidence type="ECO:0000259" key="9">
    <source>
        <dbReference type="Pfam" id="PF01035"/>
    </source>
</evidence>
<dbReference type="Gene3D" id="1.10.10.10">
    <property type="entry name" value="Winged helix-like DNA-binding domain superfamily/Winged helix DNA-binding domain"/>
    <property type="match status" value="1"/>
</dbReference>
<dbReference type="EC" id="2.1.1.63" evidence="8"/>
<comment type="function">
    <text evidence="8">Involved in the cellular defense against the biological effects of O6-methylguanine (O6-MeG) and O4-methylthymine (O4-MeT) in DNA. Repairs the methylated nucleobase in DNA by stoichiometrically transferring the methyl group to a cysteine residue in the enzyme. This is a suicide reaction: the enzyme is irreversibly inactivated.</text>
</comment>
<feature type="domain" description="Methylguanine DNA methyltransferase ribonuclease-like" evidence="10">
    <location>
        <begin position="6"/>
        <end position="68"/>
    </location>
</feature>
<dbReference type="GO" id="GO:0003908">
    <property type="term" value="F:methylated-DNA-[protein]-cysteine S-methyltransferase activity"/>
    <property type="evidence" value="ECO:0007669"/>
    <property type="project" value="UniProtKB-EC"/>
</dbReference>
<dbReference type="GO" id="GO:0032259">
    <property type="term" value="P:methylation"/>
    <property type="evidence" value="ECO:0007669"/>
    <property type="project" value="UniProtKB-KW"/>
</dbReference>
<proteinExistence type="inferred from homology"/>
<comment type="miscellaneous">
    <text evidence="8">This enzyme catalyzes only one turnover and therefore is not strictly catalytic. According to one definition, an enzyme is a biocatalyst that acts repeatedly and over many reaction cycles.</text>
</comment>
<comment type="catalytic activity">
    <reaction evidence="1 8">
        <text>a 4-O-methyl-thymidine in DNA + L-cysteinyl-[protein] = a thymidine in DNA + S-methyl-L-cysteinyl-[protein]</text>
        <dbReference type="Rhea" id="RHEA:53428"/>
        <dbReference type="Rhea" id="RHEA-COMP:10131"/>
        <dbReference type="Rhea" id="RHEA-COMP:10132"/>
        <dbReference type="Rhea" id="RHEA-COMP:13555"/>
        <dbReference type="Rhea" id="RHEA-COMP:13556"/>
        <dbReference type="ChEBI" id="CHEBI:29950"/>
        <dbReference type="ChEBI" id="CHEBI:82612"/>
        <dbReference type="ChEBI" id="CHEBI:137386"/>
        <dbReference type="ChEBI" id="CHEBI:137387"/>
        <dbReference type="EC" id="2.1.1.63"/>
    </reaction>
</comment>
<accession>A0ABU3SV00</accession>
<dbReference type="Pfam" id="PF02870">
    <property type="entry name" value="Methyltransf_1N"/>
    <property type="match status" value="1"/>
</dbReference>
<dbReference type="InterPro" id="IPR014048">
    <property type="entry name" value="MethylDNA_cys_MeTrfase_DNA-bd"/>
</dbReference>
<evidence type="ECO:0000256" key="1">
    <source>
        <dbReference type="ARBA" id="ARBA00001286"/>
    </source>
</evidence>
<evidence type="ECO:0000256" key="2">
    <source>
        <dbReference type="ARBA" id="ARBA00022490"/>
    </source>
</evidence>
<evidence type="ECO:0000256" key="5">
    <source>
        <dbReference type="ARBA" id="ARBA00022763"/>
    </source>
</evidence>
<dbReference type="CDD" id="cd06445">
    <property type="entry name" value="ATase"/>
    <property type="match status" value="1"/>
</dbReference>
<dbReference type="Proteomes" id="UP001247805">
    <property type="component" value="Unassembled WGS sequence"/>
</dbReference>
<dbReference type="PANTHER" id="PTHR10815">
    <property type="entry name" value="METHYLATED-DNA--PROTEIN-CYSTEINE METHYLTRANSFERASE"/>
    <property type="match status" value="1"/>
</dbReference>
<evidence type="ECO:0000256" key="6">
    <source>
        <dbReference type="ARBA" id="ARBA00023204"/>
    </source>
</evidence>
<keyword evidence="2 8" id="KW-0963">Cytoplasm</keyword>
<dbReference type="RefSeq" id="WP_316025437.1">
    <property type="nucleotide sequence ID" value="NZ_JAWDIO010000002.1"/>
</dbReference>
<evidence type="ECO:0000256" key="3">
    <source>
        <dbReference type="ARBA" id="ARBA00022603"/>
    </source>
</evidence>
<evidence type="ECO:0000259" key="10">
    <source>
        <dbReference type="Pfam" id="PF02870"/>
    </source>
</evidence>
<dbReference type="InterPro" id="IPR036631">
    <property type="entry name" value="MGMT_N_sf"/>
</dbReference>
<evidence type="ECO:0000256" key="8">
    <source>
        <dbReference type="HAMAP-Rule" id="MF_00772"/>
    </source>
</evidence>
<dbReference type="SUPFAM" id="SSF53155">
    <property type="entry name" value="Methylated DNA-protein cysteine methyltransferase domain"/>
    <property type="match status" value="1"/>
</dbReference>
<keyword evidence="6 8" id="KW-0234">DNA repair</keyword>
<reference evidence="11 12" key="1">
    <citation type="submission" date="2023-10" db="EMBL/GenBank/DDBJ databases">
        <title>Glaciecola aquimarina strain GGW-M5 nov., isolated from a coastal seawater.</title>
        <authorList>
            <person name="Bayburt H."/>
            <person name="Kim J.M."/>
            <person name="Choi B.J."/>
            <person name="Jeon C.O."/>
        </authorList>
    </citation>
    <scope>NUCLEOTIDE SEQUENCE [LARGE SCALE GENOMIC DNA]</scope>
    <source>
        <strain evidence="11 12">KCTC 32108</strain>
    </source>
</reference>
<dbReference type="Gene3D" id="3.30.160.70">
    <property type="entry name" value="Methylated DNA-protein cysteine methyltransferase domain"/>
    <property type="match status" value="1"/>
</dbReference>
<dbReference type="PROSITE" id="PS00374">
    <property type="entry name" value="MGMT"/>
    <property type="match status" value="1"/>
</dbReference>
<evidence type="ECO:0000256" key="4">
    <source>
        <dbReference type="ARBA" id="ARBA00022679"/>
    </source>
</evidence>
<keyword evidence="3 8" id="KW-0489">Methyltransferase</keyword>
<evidence type="ECO:0000313" key="12">
    <source>
        <dbReference type="Proteomes" id="UP001247805"/>
    </source>
</evidence>
<dbReference type="EMBL" id="JAWDIO010000002">
    <property type="protein sequence ID" value="MDU0353787.1"/>
    <property type="molecule type" value="Genomic_DNA"/>
</dbReference>
<dbReference type="InterPro" id="IPR008332">
    <property type="entry name" value="MethylG_MeTrfase_N"/>
</dbReference>
<evidence type="ECO:0000313" key="11">
    <source>
        <dbReference type="EMBL" id="MDU0353787.1"/>
    </source>
</evidence>
<keyword evidence="12" id="KW-1185">Reference proteome</keyword>
<dbReference type="Pfam" id="PF01035">
    <property type="entry name" value="DNA_binding_1"/>
    <property type="match status" value="1"/>
</dbReference>
<dbReference type="NCBIfam" id="TIGR00589">
    <property type="entry name" value="ogt"/>
    <property type="match status" value="1"/>
</dbReference>
<dbReference type="HAMAP" id="MF_00772">
    <property type="entry name" value="OGT"/>
    <property type="match status" value="1"/>
</dbReference>
<dbReference type="InterPro" id="IPR036217">
    <property type="entry name" value="MethylDNA_cys_MeTrfase_DNAb"/>
</dbReference>
<feature type="active site" description="Nucleophile; methyl group acceptor" evidence="8">
    <location>
        <position position="124"/>
    </location>
</feature>